<protein>
    <submittedName>
        <fullName evidence="9">Outer membrane protein F OmpF</fullName>
    </submittedName>
</protein>
<reference evidence="10" key="1">
    <citation type="journal article" date="2012" name="Appl. Microbiol. Biotechnol.">
        <title>The complete genome sequence of Pantoea ananatis AJ13355, an organism with great biotechnological potential.</title>
        <authorList>
            <person name="Hara Y."/>
            <person name="Kadotani N."/>
            <person name="Izui H."/>
            <person name="Katashkina J.I."/>
            <person name="Kuvaeva T.M."/>
            <person name="Andreeva I.G."/>
            <person name="Golubeva L.I."/>
            <person name="Malko D.B."/>
            <person name="Makeev V.J."/>
            <person name="Mashko S.V."/>
            <person name="Kozlov Y.I."/>
        </authorList>
    </citation>
    <scope>NUCLEOTIDE SEQUENCE [LARGE SCALE GENOMIC DNA]</scope>
    <source>
        <strain evidence="10">AJ13355</strain>
    </source>
</reference>
<evidence type="ECO:0000256" key="6">
    <source>
        <dbReference type="ARBA" id="ARBA00023136"/>
    </source>
</evidence>
<dbReference type="SUPFAM" id="SSF56935">
    <property type="entry name" value="Porins"/>
    <property type="match status" value="1"/>
</dbReference>
<dbReference type="GeneID" id="57266325"/>
<dbReference type="EMBL" id="AP012032">
    <property type="protein sequence ID" value="BAK13081.1"/>
    <property type="molecule type" value="Genomic_DNA"/>
</dbReference>
<dbReference type="HOGENOM" id="CLU_058202_0_0_6"/>
<evidence type="ECO:0000256" key="2">
    <source>
        <dbReference type="ARBA" id="ARBA00007539"/>
    </source>
</evidence>
<dbReference type="AlphaFoldDB" id="A0A0H3L180"/>
<dbReference type="GO" id="GO:0015288">
    <property type="term" value="F:porin activity"/>
    <property type="evidence" value="ECO:0007669"/>
    <property type="project" value="InterPro"/>
</dbReference>
<dbReference type="InterPro" id="IPR033900">
    <property type="entry name" value="Gram_neg_porin_domain"/>
</dbReference>
<keyword evidence="3" id="KW-1134">Transmembrane beta strand</keyword>
<dbReference type="PANTHER" id="PTHR34501:SF8">
    <property type="entry name" value="OUTER MEMBRANE PORIN N-RELATED"/>
    <property type="match status" value="1"/>
</dbReference>
<keyword evidence="7" id="KW-0998">Cell outer membrane</keyword>
<feature type="signal peptide" evidence="8">
    <location>
        <begin position="1"/>
        <end position="23"/>
    </location>
</feature>
<evidence type="ECO:0000256" key="8">
    <source>
        <dbReference type="SAM" id="SignalP"/>
    </source>
</evidence>
<dbReference type="Proteomes" id="UP000006690">
    <property type="component" value="Chromosome"/>
</dbReference>
<dbReference type="GO" id="GO:0034220">
    <property type="term" value="P:monoatomic ion transmembrane transport"/>
    <property type="evidence" value="ECO:0007669"/>
    <property type="project" value="InterPro"/>
</dbReference>
<dbReference type="InterPro" id="IPR023614">
    <property type="entry name" value="Porin_dom_sf"/>
</dbReference>
<dbReference type="PRINTS" id="PR00183">
    <property type="entry name" value="ECOLIPORIN"/>
</dbReference>
<dbReference type="PANTHER" id="PTHR34501">
    <property type="entry name" value="PROTEIN YDDL-RELATED"/>
    <property type="match status" value="1"/>
</dbReference>
<organism evidence="9 10">
    <name type="scientific">Pantoea ananatis (strain AJ13355)</name>
    <dbReference type="NCBI Taxonomy" id="932677"/>
    <lineage>
        <taxon>Bacteria</taxon>
        <taxon>Pseudomonadati</taxon>
        <taxon>Pseudomonadota</taxon>
        <taxon>Gammaproteobacteria</taxon>
        <taxon>Enterobacterales</taxon>
        <taxon>Erwiniaceae</taxon>
        <taxon>Pantoea</taxon>
    </lineage>
</organism>
<evidence type="ECO:0000256" key="7">
    <source>
        <dbReference type="ARBA" id="ARBA00023237"/>
    </source>
</evidence>
<dbReference type="GO" id="GO:0009279">
    <property type="term" value="C:cell outer membrane"/>
    <property type="evidence" value="ECO:0007669"/>
    <property type="project" value="UniProtKB-SubCell"/>
</dbReference>
<proteinExistence type="inferred from homology"/>
<dbReference type="RefSeq" id="WP_013027617.1">
    <property type="nucleotide sequence ID" value="NC_017531.2"/>
</dbReference>
<keyword evidence="4" id="KW-0812">Transmembrane</keyword>
<evidence type="ECO:0000256" key="3">
    <source>
        <dbReference type="ARBA" id="ARBA00022452"/>
    </source>
</evidence>
<evidence type="ECO:0000256" key="1">
    <source>
        <dbReference type="ARBA" id="ARBA00004571"/>
    </source>
</evidence>
<dbReference type="KEGG" id="paj:PAJ_3001"/>
<comment type="similarity">
    <text evidence="2">Belongs to the Gram-negative porin family.</text>
</comment>
<evidence type="ECO:0000313" key="9">
    <source>
        <dbReference type="EMBL" id="BAK13081.1"/>
    </source>
</evidence>
<keyword evidence="6" id="KW-0472">Membrane</keyword>
<dbReference type="Gene3D" id="2.40.160.10">
    <property type="entry name" value="Porin"/>
    <property type="match status" value="1"/>
</dbReference>
<dbReference type="PATRIC" id="fig|553.3.peg.261"/>
<sequence>MHNKIKTVAPYAMCFLVSFSACSAEIYNKSGNKLDLYGKVDARHVFSDNIAEDGDNSYARLGFKGETQINDKLTGYGQWEYNFQLNHSEGGSDAQTGNATRLGFAGLKLADFGSFDYGRSFGVLYVASAYTDMAPIYGSGTMTTNDNFLSKRSTGLATWHSPDWGGLKLTLQYQGKNDRSTAKLANGDGYGAGLTYSITDGLSIAAAGMKAKRTLTQQADGQGDDATAWVTSAKYDANQIYLAAMYGEANDVTPYGQLAQVADKTHNFEAIAQYQFLNGLRPSVGFVTQRGENLQGAGNFAGGSQTMQKYIAVGTYYYFNKNMLTYVDYRINLLKENDFTRATGITTKNSIGMGLTYQF</sequence>
<dbReference type="InterPro" id="IPR001702">
    <property type="entry name" value="Porin_Gram-ve"/>
</dbReference>
<gene>
    <name evidence="9" type="primary">ompF</name>
    <name evidence="9" type="ordered locus">PAJ_3001</name>
</gene>
<dbReference type="eggNOG" id="COG3203">
    <property type="taxonomic scope" value="Bacteria"/>
</dbReference>
<dbReference type="CDD" id="cd00342">
    <property type="entry name" value="gram_neg_porins"/>
    <property type="match status" value="1"/>
</dbReference>
<evidence type="ECO:0000313" key="10">
    <source>
        <dbReference type="Proteomes" id="UP000006690"/>
    </source>
</evidence>
<evidence type="ECO:0000256" key="5">
    <source>
        <dbReference type="ARBA" id="ARBA00022729"/>
    </source>
</evidence>
<feature type="chain" id="PRO_5002614472" evidence="8">
    <location>
        <begin position="24"/>
        <end position="359"/>
    </location>
</feature>
<name>A0A0H3L180_PANAA</name>
<dbReference type="PROSITE" id="PS51257">
    <property type="entry name" value="PROKAR_LIPOPROTEIN"/>
    <property type="match status" value="1"/>
</dbReference>
<dbReference type="PRINTS" id="PR00182">
    <property type="entry name" value="ECOLNEIPORIN"/>
</dbReference>
<accession>A0A0H3L180</accession>
<comment type="subcellular location">
    <subcellularLocation>
        <location evidence="1">Cell outer membrane</location>
        <topology evidence="1">Multi-pass membrane protein</topology>
    </subcellularLocation>
</comment>
<dbReference type="InterPro" id="IPR050298">
    <property type="entry name" value="Gram-neg_bact_OMP"/>
</dbReference>
<evidence type="ECO:0000256" key="4">
    <source>
        <dbReference type="ARBA" id="ARBA00022692"/>
    </source>
</evidence>
<keyword evidence="5 8" id="KW-0732">Signal</keyword>
<dbReference type="OrthoDB" id="8173690at2"/>
<dbReference type="Pfam" id="PF00267">
    <property type="entry name" value="Porin_1"/>
    <property type="match status" value="1"/>
</dbReference>
<dbReference type="InterPro" id="IPR001897">
    <property type="entry name" value="Porin_gammaproteobac"/>
</dbReference>